<dbReference type="AlphaFoldDB" id="C2JY53"/>
<name>C2JY53_LACRM</name>
<protein>
    <submittedName>
        <fullName evidence="1">Uncharacterized protein</fullName>
    </submittedName>
</protein>
<dbReference type="HOGENOM" id="CLU_182196_0_0_9"/>
<sequence length="73" mass="8150">MPRRSNRRPDGAQPWKQHSDRFLSLMLLGDLETAGLAGSKRRHSVPAPSGRRLRSLARPGTVLMTRSIKVFGL</sequence>
<keyword evidence="2" id="KW-1185">Reference proteome</keyword>
<dbReference type="EMBL" id="ACIZ01000071">
    <property type="protein sequence ID" value="EEN80106.1"/>
    <property type="molecule type" value="Genomic_DNA"/>
</dbReference>
<comment type="caution">
    <text evidence="1">The sequence shown here is derived from an EMBL/GenBank/DDBJ whole genome shotgun (WGS) entry which is preliminary data.</text>
</comment>
<reference evidence="1" key="1">
    <citation type="submission" date="2009-01" db="EMBL/GenBank/DDBJ databases">
        <authorList>
            <person name="Qin X."/>
            <person name="Bachman B."/>
            <person name="Battles P."/>
            <person name="Bell A."/>
            <person name="Bess C."/>
            <person name="Bickham C."/>
            <person name="Chaboub L."/>
            <person name="Chen D."/>
            <person name="Coyle M."/>
            <person name="Deiros D.R."/>
            <person name="Dinh H."/>
            <person name="Forbes L."/>
            <person name="Fowler G."/>
            <person name="Francisco L."/>
            <person name="Fu Q."/>
            <person name="Gubbala S."/>
            <person name="Hale W."/>
            <person name="Han Y."/>
            <person name="Hemphill L."/>
            <person name="Highlander S.K."/>
            <person name="Hirani K."/>
            <person name="Hogues M."/>
            <person name="Jackson L."/>
            <person name="Jakkamsetti A."/>
            <person name="Javaid M."/>
            <person name="Jiang H."/>
            <person name="Korchina V."/>
            <person name="Kovar C."/>
            <person name="Lara F."/>
            <person name="Lee S."/>
            <person name="Mata R."/>
            <person name="Mathew T."/>
            <person name="Moen C."/>
            <person name="Morales K."/>
            <person name="Munidasa M."/>
            <person name="Nazareth L."/>
            <person name="Ngo R."/>
            <person name="Nguyen L."/>
            <person name="Okwuonu G."/>
            <person name="Ongeri F."/>
            <person name="Patil S."/>
            <person name="Petrosino J."/>
            <person name="Pham C."/>
            <person name="Pham P."/>
            <person name="Pu L.-L."/>
            <person name="Puazo M."/>
            <person name="Raj R."/>
            <person name="Reid J."/>
            <person name="Rouhana J."/>
            <person name="Saada N."/>
            <person name="Shang Y."/>
            <person name="Simmons D."/>
            <person name="Thornton R."/>
            <person name="Warren J."/>
            <person name="Weissenberger G."/>
            <person name="Zhang J."/>
            <person name="Zhang L."/>
            <person name="Zhou C."/>
            <person name="Zhu D."/>
            <person name="Muzny D."/>
            <person name="Worley K."/>
            <person name="Gibbs R."/>
        </authorList>
    </citation>
    <scope>NUCLEOTIDE SEQUENCE [LARGE SCALE GENOMIC DNA]</scope>
    <source>
        <strain evidence="1">LMS2-1</strain>
    </source>
</reference>
<evidence type="ECO:0000313" key="1">
    <source>
        <dbReference type="EMBL" id="EEN80106.1"/>
    </source>
</evidence>
<organism evidence="1 2">
    <name type="scientific">Lacticaseibacillus rhamnosus (strain LMS2-1)</name>
    <dbReference type="NCBI Taxonomy" id="525361"/>
    <lineage>
        <taxon>Bacteria</taxon>
        <taxon>Bacillati</taxon>
        <taxon>Bacillota</taxon>
        <taxon>Bacilli</taxon>
        <taxon>Lactobacillales</taxon>
        <taxon>Lactobacillaceae</taxon>
        <taxon>Lacticaseibacillus</taxon>
    </lineage>
</organism>
<accession>C2JY53</accession>
<dbReference type="Proteomes" id="UP000004525">
    <property type="component" value="Unassembled WGS sequence"/>
</dbReference>
<evidence type="ECO:0000313" key="2">
    <source>
        <dbReference type="Proteomes" id="UP000004525"/>
    </source>
</evidence>
<proteinExistence type="predicted"/>
<gene>
    <name evidence="1" type="ORF">HMPREF0539_1838</name>
</gene>